<feature type="transmembrane region" description="Helical" evidence="8">
    <location>
        <begin position="199"/>
        <end position="219"/>
    </location>
</feature>
<dbReference type="GO" id="GO:0016763">
    <property type="term" value="F:pentosyltransferase activity"/>
    <property type="evidence" value="ECO:0007669"/>
    <property type="project" value="TreeGrafter"/>
</dbReference>
<dbReference type="InterPro" id="IPR050297">
    <property type="entry name" value="LipidA_mod_glycosyltrf_83"/>
</dbReference>
<evidence type="ECO:0000256" key="8">
    <source>
        <dbReference type="SAM" id="Phobius"/>
    </source>
</evidence>
<dbReference type="AlphaFoldDB" id="A0A8J3J3F3"/>
<gene>
    <name evidence="9" type="ORF">Aru02nite_17800</name>
</gene>
<proteinExistence type="predicted"/>
<evidence type="ECO:0000313" key="10">
    <source>
        <dbReference type="Proteomes" id="UP000612808"/>
    </source>
</evidence>
<protein>
    <submittedName>
        <fullName evidence="9">Uncharacterized protein</fullName>
    </submittedName>
</protein>
<feature type="transmembrane region" description="Helical" evidence="8">
    <location>
        <begin position="290"/>
        <end position="309"/>
    </location>
</feature>
<comment type="caution">
    <text evidence="9">The sequence shown here is derived from an EMBL/GenBank/DDBJ whole genome shotgun (WGS) entry which is preliminary data.</text>
</comment>
<evidence type="ECO:0000256" key="3">
    <source>
        <dbReference type="ARBA" id="ARBA00022676"/>
    </source>
</evidence>
<organism evidence="9 10">
    <name type="scientific">Actinocatenispora rupis</name>
    <dbReference type="NCBI Taxonomy" id="519421"/>
    <lineage>
        <taxon>Bacteria</taxon>
        <taxon>Bacillati</taxon>
        <taxon>Actinomycetota</taxon>
        <taxon>Actinomycetes</taxon>
        <taxon>Micromonosporales</taxon>
        <taxon>Micromonosporaceae</taxon>
        <taxon>Actinocatenispora</taxon>
    </lineage>
</organism>
<dbReference type="RefSeq" id="WP_203656497.1">
    <property type="nucleotide sequence ID" value="NZ_BAAAZM010000004.1"/>
</dbReference>
<dbReference type="PANTHER" id="PTHR33908">
    <property type="entry name" value="MANNOSYLTRANSFERASE YKCB-RELATED"/>
    <property type="match status" value="1"/>
</dbReference>
<reference evidence="9" key="1">
    <citation type="submission" date="2021-01" db="EMBL/GenBank/DDBJ databases">
        <title>Whole genome shotgun sequence of Actinocatenispora rupis NBRC 107355.</title>
        <authorList>
            <person name="Komaki H."/>
            <person name="Tamura T."/>
        </authorList>
    </citation>
    <scope>NUCLEOTIDE SEQUENCE</scope>
    <source>
        <strain evidence="9">NBRC 107355</strain>
    </source>
</reference>
<dbReference type="GO" id="GO:0005886">
    <property type="term" value="C:plasma membrane"/>
    <property type="evidence" value="ECO:0007669"/>
    <property type="project" value="UniProtKB-SubCell"/>
</dbReference>
<feature type="transmembrane region" description="Helical" evidence="8">
    <location>
        <begin position="343"/>
        <end position="361"/>
    </location>
</feature>
<evidence type="ECO:0000256" key="1">
    <source>
        <dbReference type="ARBA" id="ARBA00004651"/>
    </source>
</evidence>
<feature type="transmembrane region" description="Helical" evidence="8">
    <location>
        <begin position="263"/>
        <end position="283"/>
    </location>
</feature>
<evidence type="ECO:0000256" key="6">
    <source>
        <dbReference type="ARBA" id="ARBA00022989"/>
    </source>
</evidence>
<dbReference type="PANTHER" id="PTHR33908:SF11">
    <property type="entry name" value="MEMBRANE PROTEIN"/>
    <property type="match status" value="1"/>
</dbReference>
<comment type="subcellular location">
    <subcellularLocation>
        <location evidence="1">Cell membrane</location>
        <topology evidence="1">Multi-pass membrane protein</topology>
    </subcellularLocation>
</comment>
<evidence type="ECO:0000313" key="9">
    <source>
        <dbReference type="EMBL" id="GID10891.1"/>
    </source>
</evidence>
<keyword evidence="4" id="KW-0808">Transferase</keyword>
<dbReference type="EMBL" id="BOMB01000010">
    <property type="protein sequence ID" value="GID10891.1"/>
    <property type="molecule type" value="Genomic_DNA"/>
</dbReference>
<evidence type="ECO:0000256" key="7">
    <source>
        <dbReference type="ARBA" id="ARBA00023136"/>
    </source>
</evidence>
<dbReference type="Proteomes" id="UP000612808">
    <property type="component" value="Unassembled WGS sequence"/>
</dbReference>
<feature type="transmembrane region" description="Helical" evidence="8">
    <location>
        <begin position="87"/>
        <end position="106"/>
    </location>
</feature>
<accession>A0A8J3J3F3</accession>
<feature type="transmembrane region" description="Helical" evidence="8">
    <location>
        <begin position="160"/>
        <end position="187"/>
    </location>
</feature>
<sequence>MAYAAVFAVAFLARILTVLTSSGGFRGSFGYDAGVYYAAADALTFGRLPYRDFVLLHPPGIVLAVTPFAAVGRWFGDDIGFTAGNLGFMALGAVNAVLVVLVASRMRVGRGAALAGGLLYACWPGSVGAEYMIRLEPLSNALVLCGLLAYVTARRSGNRWLPVVCGLCFGAAASVKIWWSVPLLVMLAWHLAAGRRRDLGRVAAGAGAALLAVNGPFFLAAPAQMWHMVVTEQLGRPRSLPLRTELGELTGILQAFPHLGPTAATVLPVVVVVLVLLTLATAWRVPAARLVVVLTAAQLTVLVLSPSWFASYADYLAPAVSLSLAAAASRFGSRAVRPARAGAWLSVAACAALTGLVVTAVPNDAVTAFPGTRLAPAVRGVRCVMSDAPMGLIMVDALSRDLGNGCPNWVDVTGRTYGVDAERLPDGMPVPRTENGRWQRDLLGYLGSGDAVLFVRNATGVSRATRAALRGGGVLAEAQGHAVYRTRAPTLSSDEP</sequence>
<keyword evidence="3" id="KW-0328">Glycosyltransferase</keyword>
<feature type="transmembrane region" description="Helical" evidence="8">
    <location>
        <begin position="112"/>
        <end position="131"/>
    </location>
</feature>
<keyword evidence="6 8" id="KW-1133">Transmembrane helix</keyword>
<feature type="transmembrane region" description="Helical" evidence="8">
    <location>
        <begin position="54"/>
        <end position="75"/>
    </location>
</feature>
<keyword evidence="5 8" id="KW-0812">Transmembrane</keyword>
<evidence type="ECO:0000256" key="4">
    <source>
        <dbReference type="ARBA" id="ARBA00022679"/>
    </source>
</evidence>
<evidence type="ECO:0000256" key="5">
    <source>
        <dbReference type="ARBA" id="ARBA00022692"/>
    </source>
</evidence>
<dbReference type="GO" id="GO:0009103">
    <property type="term" value="P:lipopolysaccharide biosynthetic process"/>
    <property type="evidence" value="ECO:0007669"/>
    <property type="project" value="UniProtKB-ARBA"/>
</dbReference>
<evidence type="ECO:0000256" key="2">
    <source>
        <dbReference type="ARBA" id="ARBA00022475"/>
    </source>
</evidence>
<keyword evidence="10" id="KW-1185">Reference proteome</keyword>
<keyword evidence="2" id="KW-1003">Cell membrane</keyword>
<name>A0A8J3J3F3_9ACTN</name>
<keyword evidence="7 8" id="KW-0472">Membrane</keyword>